<reference evidence="3 4" key="1">
    <citation type="submission" date="2023-07" db="EMBL/GenBank/DDBJ databases">
        <title>Sorghum-associated microbial communities from plants grown in Nebraska, USA.</title>
        <authorList>
            <person name="Schachtman D."/>
        </authorList>
    </citation>
    <scope>NUCLEOTIDE SEQUENCE [LARGE SCALE GENOMIC DNA]</scope>
    <source>
        <strain evidence="3 4">596</strain>
    </source>
</reference>
<dbReference type="SUPFAM" id="SSF55729">
    <property type="entry name" value="Acyl-CoA N-acyltransferases (Nat)"/>
    <property type="match status" value="1"/>
</dbReference>
<evidence type="ECO:0000313" key="3">
    <source>
        <dbReference type="EMBL" id="MDR6582785.1"/>
    </source>
</evidence>
<dbReference type="InterPro" id="IPR000182">
    <property type="entry name" value="GNAT_dom"/>
</dbReference>
<dbReference type="PANTHER" id="PTHR43441:SF2">
    <property type="entry name" value="FAMILY ACETYLTRANSFERASE, PUTATIVE (AFU_ORTHOLOGUE AFUA_7G00850)-RELATED"/>
    <property type="match status" value="1"/>
</dbReference>
<dbReference type="InterPro" id="IPR016181">
    <property type="entry name" value="Acyl_CoA_acyltransferase"/>
</dbReference>
<dbReference type="Pfam" id="PF13302">
    <property type="entry name" value="Acetyltransf_3"/>
    <property type="match status" value="1"/>
</dbReference>
<dbReference type="PANTHER" id="PTHR43441">
    <property type="entry name" value="RIBOSOMAL-PROTEIN-SERINE ACETYLTRANSFERASE"/>
    <property type="match status" value="1"/>
</dbReference>
<evidence type="ECO:0000313" key="4">
    <source>
        <dbReference type="Proteomes" id="UP001260715"/>
    </source>
</evidence>
<comment type="caution">
    <text evidence="3">The sequence shown here is derived from an EMBL/GenBank/DDBJ whole genome shotgun (WGS) entry which is preliminary data.</text>
</comment>
<dbReference type="EMBL" id="JAVDSJ010000001">
    <property type="protein sequence ID" value="MDR6582785.1"/>
    <property type="molecule type" value="Genomic_DNA"/>
</dbReference>
<keyword evidence="4" id="KW-1185">Reference proteome</keyword>
<sequence length="270" mass="30768">MMPRKRYRAASLAHLDANVNHSTATRRNEYQQDIGPALPDWQARPRPSVQTLQGRYCRLERIDLGRHGAALYAAFAEAADGRDWTYMMSGPFPDEASYLHQAELMQASQDPLHYVVIDQATGRALGSMALMRIEPAHGVIEVGHIAFSPRLKRSRVATEAHYLLMRHVFEDLGYRRYEWKCDSLNGPSRRAAQRLGFCFEGIFRQAVVYRGRSRDTAWFSIINGQWPQLRQAFQCWLQPDNFDSESRQRQALSTLTAPATPTTPTAPSED</sequence>
<gene>
    <name evidence="3" type="ORF">J2W50_000960</name>
</gene>
<feature type="compositionally biased region" description="Low complexity" evidence="1">
    <location>
        <begin position="251"/>
        <end position="270"/>
    </location>
</feature>
<dbReference type="Gene3D" id="3.40.630.30">
    <property type="match status" value="1"/>
</dbReference>
<evidence type="ECO:0000256" key="1">
    <source>
        <dbReference type="SAM" id="MobiDB-lite"/>
    </source>
</evidence>
<evidence type="ECO:0000259" key="2">
    <source>
        <dbReference type="PROSITE" id="PS51186"/>
    </source>
</evidence>
<feature type="domain" description="N-acetyltransferase" evidence="2">
    <location>
        <begin position="70"/>
        <end position="215"/>
    </location>
</feature>
<name>A0ABU1PA48_9BURK</name>
<organism evidence="3 4">
    <name type="scientific">Herbaspirillum frisingense</name>
    <dbReference type="NCBI Taxonomy" id="92645"/>
    <lineage>
        <taxon>Bacteria</taxon>
        <taxon>Pseudomonadati</taxon>
        <taxon>Pseudomonadota</taxon>
        <taxon>Betaproteobacteria</taxon>
        <taxon>Burkholderiales</taxon>
        <taxon>Oxalobacteraceae</taxon>
        <taxon>Herbaspirillum</taxon>
    </lineage>
</organism>
<feature type="region of interest" description="Disordered" evidence="1">
    <location>
        <begin position="246"/>
        <end position="270"/>
    </location>
</feature>
<dbReference type="PROSITE" id="PS51186">
    <property type="entry name" value="GNAT"/>
    <property type="match status" value="1"/>
</dbReference>
<accession>A0ABU1PA48</accession>
<dbReference type="Proteomes" id="UP001260715">
    <property type="component" value="Unassembled WGS sequence"/>
</dbReference>
<proteinExistence type="predicted"/>
<protein>
    <submittedName>
        <fullName evidence="3">RimJ/RimL family protein N-acetyltransferase</fullName>
    </submittedName>
</protein>
<dbReference type="RefSeq" id="WP_233207543.1">
    <property type="nucleotide sequence ID" value="NZ_JAVDSJ010000001.1"/>
</dbReference>
<dbReference type="InterPro" id="IPR051908">
    <property type="entry name" value="Ribosomal_N-acetyltransferase"/>
</dbReference>